<comment type="caution">
    <text evidence="1">The sequence shown here is derived from an EMBL/GenBank/DDBJ whole genome shotgun (WGS) entry which is preliminary data.</text>
</comment>
<evidence type="ECO:0000313" key="2">
    <source>
        <dbReference type="Proteomes" id="UP001589670"/>
    </source>
</evidence>
<proteinExistence type="predicted"/>
<reference evidence="1 2" key="1">
    <citation type="submission" date="2024-09" db="EMBL/GenBank/DDBJ databases">
        <authorList>
            <person name="Sun Q."/>
            <person name="Mori K."/>
        </authorList>
    </citation>
    <scope>NUCLEOTIDE SEQUENCE [LARGE SCALE GENOMIC DNA]</scope>
    <source>
        <strain evidence="1 2">CECT 9424</strain>
    </source>
</reference>
<dbReference type="Pfam" id="PF11836">
    <property type="entry name" value="Phage_TAC_11"/>
    <property type="match status" value="1"/>
</dbReference>
<dbReference type="InterPro" id="IPR021791">
    <property type="entry name" value="Phage_TAC_11"/>
</dbReference>
<name>A0ABV5I092_9RHOB</name>
<dbReference type="RefSeq" id="WP_377068721.1">
    <property type="nucleotide sequence ID" value="NZ_JBHMEC010000011.1"/>
</dbReference>
<dbReference type="EMBL" id="JBHMEC010000011">
    <property type="protein sequence ID" value="MFB9149626.1"/>
    <property type="molecule type" value="Genomic_DNA"/>
</dbReference>
<gene>
    <name evidence="1" type="ORF">ACFFU4_07685</name>
</gene>
<sequence>MANPYAGEVALVLDGEARVMRLTLGALAEMEAAMGAESLVDLVTRFEEGRFSSRDLLAVIVGGLRGGGWEGQPSDLLTAGIEGGPVAAARAAAQLLARAFALPGEAG</sequence>
<organism evidence="1 2">
    <name type="scientific">Roseovarius ramblicola</name>
    <dbReference type="NCBI Taxonomy" id="2022336"/>
    <lineage>
        <taxon>Bacteria</taxon>
        <taxon>Pseudomonadati</taxon>
        <taxon>Pseudomonadota</taxon>
        <taxon>Alphaproteobacteria</taxon>
        <taxon>Rhodobacterales</taxon>
        <taxon>Roseobacteraceae</taxon>
        <taxon>Roseovarius</taxon>
    </lineage>
</organism>
<protein>
    <submittedName>
        <fullName evidence="1">Gene transfer agent family protein</fullName>
    </submittedName>
</protein>
<dbReference type="Proteomes" id="UP001589670">
    <property type="component" value="Unassembled WGS sequence"/>
</dbReference>
<keyword evidence="2" id="KW-1185">Reference proteome</keyword>
<evidence type="ECO:0000313" key="1">
    <source>
        <dbReference type="EMBL" id="MFB9149626.1"/>
    </source>
</evidence>
<accession>A0ABV5I092</accession>